<accession>A0A4R5XE85</accession>
<protein>
    <submittedName>
        <fullName evidence="2">Uncharacterized protein</fullName>
    </submittedName>
</protein>
<evidence type="ECO:0000313" key="2">
    <source>
        <dbReference type="EMBL" id="TDL29313.1"/>
    </source>
</evidence>
<evidence type="ECO:0000256" key="1">
    <source>
        <dbReference type="SAM" id="MobiDB-lite"/>
    </source>
</evidence>
<feature type="compositionally biased region" description="Polar residues" evidence="1">
    <location>
        <begin position="282"/>
        <end position="292"/>
    </location>
</feature>
<organism evidence="2 3">
    <name type="scientific">Rickenella mellea</name>
    <dbReference type="NCBI Taxonomy" id="50990"/>
    <lineage>
        <taxon>Eukaryota</taxon>
        <taxon>Fungi</taxon>
        <taxon>Dikarya</taxon>
        <taxon>Basidiomycota</taxon>
        <taxon>Agaricomycotina</taxon>
        <taxon>Agaricomycetes</taxon>
        <taxon>Hymenochaetales</taxon>
        <taxon>Rickenellaceae</taxon>
        <taxon>Rickenella</taxon>
    </lineage>
</organism>
<keyword evidence="3" id="KW-1185">Reference proteome</keyword>
<dbReference type="STRING" id="50990.A0A4R5XE85"/>
<dbReference type="OrthoDB" id="4092340at2759"/>
<gene>
    <name evidence="2" type="ORF">BD410DRAFT_833639</name>
</gene>
<feature type="region of interest" description="Disordered" evidence="1">
    <location>
        <begin position="412"/>
        <end position="431"/>
    </location>
</feature>
<feature type="compositionally biased region" description="Acidic residues" evidence="1">
    <location>
        <begin position="315"/>
        <end position="325"/>
    </location>
</feature>
<dbReference type="AlphaFoldDB" id="A0A4R5XE85"/>
<feature type="compositionally biased region" description="Low complexity" evidence="1">
    <location>
        <begin position="326"/>
        <end position="354"/>
    </location>
</feature>
<sequence>MSTNSRAHLLANLRTGGVRSANIQIPHTAAPSVSAFHIPDQAPMTAAVNGSFQQPYPQSQAQVQAQAQVFQMQMMQMEIMRLQALQQAQQAQQYQVELARQQQQQNFERRSSHANEPATAGPAINSFPRHRASQAELLKSQLHLSAKVGGDEVPQTAALGGKFGGRLNPHATSFRFGGSSEDLDVAASAQQQQQQQHGTVAPTNTPSTANFTTVISGGTPLGLSNGVTPTAMTSSGITPSKSDTAMNWRRGNNSVLNGNRAVSVNLKITPPAEDRISPPPVGSQTSTTTTKSRPVPLRFSVAVSQPLPAVAIDTSEGDASEETDDMSSSSSNKSDSSPTTPRTSSSSGSGSGAPPLTPREEASKRLYEGLGLGRPAPQSAQVLTQSFSVGGTVITVPHTSAGAMFPVNGRTFSQPMRQPRGPPSGADELGPKNFATRIRRKAIGGLGAMLDARVGRREVEAF</sequence>
<feature type="region of interest" description="Disordered" evidence="1">
    <location>
        <begin position="102"/>
        <end position="126"/>
    </location>
</feature>
<proteinExistence type="predicted"/>
<evidence type="ECO:0000313" key="3">
    <source>
        <dbReference type="Proteomes" id="UP000294933"/>
    </source>
</evidence>
<feature type="region of interest" description="Disordered" evidence="1">
    <location>
        <begin position="269"/>
        <end position="296"/>
    </location>
</feature>
<dbReference type="VEuPathDB" id="FungiDB:BD410DRAFT_833639"/>
<feature type="region of interest" description="Disordered" evidence="1">
    <location>
        <begin position="314"/>
        <end position="359"/>
    </location>
</feature>
<dbReference type="Proteomes" id="UP000294933">
    <property type="component" value="Unassembled WGS sequence"/>
</dbReference>
<name>A0A4R5XE85_9AGAM</name>
<reference evidence="2 3" key="1">
    <citation type="submission" date="2018-06" db="EMBL/GenBank/DDBJ databases">
        <title>A transcriptomic atlas of mushroom development highlights an independent origin of complex multicellularity.</title>
        <authorList>
            <consortium name="DOE Joint Genome Institute"/>
            <person name="Krizsan K."/>
            <person name="Almasi E."/>
            <person name="Merenyi Z."/>
            <person name="Sahu N."/>
            <person name="Viragh M."/>
            <person name="Koszo T."/>
            <person name="Mondo S."/>
            <person name="Kiss B."/>
            <person name="Balint B."/>
            <person name="Kues U."/>
            <person name="Barry K."/>
            <person name="Hegedus J.C."/>
            <person name="Henrissat B."/>
            <person name="Johnson J."/>
            <person name="Lipzen A."/>
            <person name="Ohm R."/>
            <person name="Nagy I."/>
            <person name="Pangilinan J."/>
            <person name="Yan J."/>
            <person name="Xiong Y."/>
            <person name="Grigoriev I.V."/>
            <person name="Hibbett D.S."/>
            <person name="Nagy L.G."/>
        </authorList>
    </citation>
    <scope>NUCLEOTIDE SEQUENCE [LARGE SCALE GENOMIC DNA]</scope>
    <source>
        <strain evidence="2 3">SZMC22713</strain>
    </source>
</reference>
<dbReference type="EMBL" id="ML170156">
    <property type="protein sequence ID" value="TDL29313.1"/>
    <property type="molecule type" value="Genomic_DNA"/>
</dbReference>